<evidence type="ECO:0000313" key="2">
    <source>
        <dbReference type="EMBL" id="KAI9244037.1"/>
    </source>
</evidence>
<accession>A0AAD5P6Z9</accession>
<protein>
    <submittedName>
        <fullName evidence="2">Uncharacterized protein</fullName>
    </submittedName>
</protein>
<keyword evidence="1" id="KW-1133">Transmembrane helix</keyword>
<organism evidence="2 3">
    <name type="scientific">Phascolomyces articulosus</name>
    <dbReference type="NCBI Taxonomy" id="60185"/>
    <lineage>
        <taxon>Eukaryota</taxon>
        <taxon>Fungi</taxon>
        <taxon>Fungi incertae sedis</taxon>
        <taxon>Mucoromycota</taxon>
        <taxon>Mucoromycotina</taxon>
        <taxon>Mucoromycetes</taxon>
        <taxon>Mucorales</taxon>
        <taxon>Lichtheimiaceae</taxon>
        <taxon>Phascolomyces</taxon>
    </lineage>
</organism>
<keyword evidence="1" id="KW-0812">Transmembrane</keyword>
<feature type="transmembrane region" description="Helical" evidence="1">
    <location>
        <begin position="37"/>
        <end position="57"/>
    </location>
</feature>
<comment type="caution">
    <text evidence="2">The sequence shown here is derived from an EMBL/GenBank/DDBJ whole genome shotgun (WGS) entry which is preliminary data.</text>
</comment>
<reference evidence="2" key="2">
    <citation type="submission" date="2023-02" db="EMBL/GenBank/DDBJ databases">
        <authorList>
            <consortium name="DOE Joint Genome Institute"/>
            <person name="Mondo S.J."/>
            <person name="Chang Y."/>
            <person name="Wang Y."/>
            <person name="Ahrendt S."/>
            <person name="Andreopoulos W."/>
            <person name="Barry K."/>
            <person name="Beard J."/>
            <person name="Benny G.L."/>
            <person name="Blankenship S."/>
            <person name="Bonito G."/>
            <person name="Cuomo C."/>
            <person name="Desiro A."/>
            <person name="Gervers K.A."/>
            <person name="Hundley H."/>
            <person name="Kuo A."/>
            <person name="LaButti K."/>
            <person name="Lang B.F."/>
            <person name="Lipzen A."/>
            <person name="O'Donnell K."/>
            <person name="Pangilinan J."/>
            <person name="Reynolds N."/>
            <person name="Sandor L."/>
            <person name="Smith M.W."/>
            <person name="Tsang A."/>
            <person name="Grigoriev I.V."/>
            <person name="Stajich J.E."/>
            <person name="Spatafora J.W."/>
        </authorList>
    </citation>
    <scope>NUCLEOTIDE SEQUENCE</scope>
    <source>
        <strain evidence="2">RSA 2281</strain>
    </source>
</reference>
<dbReference type="AlphaFoldDB" id="A0AAD5P6Z9"/>
<proteinExistence type="predicted"/>
<evidence type="ECO:0000313" key="3">
    <source>
        <dbReference type="Proteomes" id="UP001209540"/>
    </source>
</evidence>
<dbReference type="EMBL" id="JAIXMP010000064">
    <property type="protein sequence ID" value="KAI9244037.1"/>
    <property type="molecule type" value="Genomic_DNA"/>
</dbReference>
<evidence type="ECO:0000256" key="1">
    <source>
        <dbReference type="SAM" id="Phobius"/>
    </source>
</evidence>
<keyword evidence="1" id="KW-0472">Membrane</keyword>
<sequence length="119" mass="13719">MFTHKSIVLRIPVIHGCKFVTRNIVFNAFQDLLDIEIAFILLFYTIEFSINSLCFLVNELSYQLKVLDIKLLHDTFLQWTLGFAKSGNKSCRSKAFEKLGVAKAEPIKLYMKIDVQLTT</sequence>
<gene>
    <name evidence="2" type="ORF">BDA99DRAFT_544205</name>
</gene>
<keyword evidence="3" id="KW-1185">Reference proteome</keyword>
<reference evidence="2" key="1">
    <citation type="journal article" date="2022" name="IScience">
        <title>Evolution of zygomycete secretomes and the origins of terrestrial fungal ecologies.</title>
        <authorList>
            <person name="Chang Y."/>
            <person name="Wang Y."/>
            <person name="Mondo S."/>
            <person name="Ahrendt S."/>
            <person name="Andreopoulos W."/>
            <person name="Barry K."/>
            <person name="Beard J."/>
            <person name="Benny G.L."/>
            <person name="Blankenship S."/>
            <person name="Bonito G."/>
            <person name="Cuomo C."/>
            <person name="Desiro A."/>
            <person name="Gervers K.A."/>
            <person name="Hundley H."/>
            <person name="Kuo A."/>
            <person name="LaButti K."/>
            <person name="Lang B.F."/>
            <person name="Lipzen A."/>
            <person name="O'Donnell K."/>
            <person name="Pangilinan J."/>
            <person name="Reynolds N."/>
            <person name="Sandor L."/>
            <person name="Smith M.E."/>
            <person name="Tsang A."/>
            <person name="Grigoriev I.V."/>
            <person name="Stajich J.E."/>
            <person name="Spatafora J.W."/>
        </authorList>
    </citation>
    <scope>NUCLEOTIDE SEQUENCE</scope>
    <source>
        <strain evidence="2">RSA 2281</strain>
    </source>
</reference>
<name>A0AAD5P6Z9_9FUNG</name>
<dbReference type="Proteomes" id="UP001209540">
    <property type="component" value="Unassembled WGS sequence"/>
</dbReference>